<dbReference type="InterPro" id="IPR036890">
    <property type="entry name" value="HATPase_C_sf"/>
</dbReference>
<keyword evidence="20" id="KW-0472">Membrane</keyword>
<evidence type="ECO:0000256" key="5">
    <source>
        <dbReference type="ARBA" id="ARBA00017322"/>
    </source>
</evidence>
<comment type="function">
    <text evidence="17">Member of the two-component regulatory system NreB/NreC involved in the control of dissimilatory nitrate/nitrite reduction in response to oxygen. NreB functions as a direct oxygen sensor histidine kinase which is autophosphorylated, in the absence of oxygen, probably at the conserved histidine residue, and transfers its phosphate group probably to a conserved aspartate residue of NreC. NreB/NreC activates the expression of the nitrate (narGHJI) and nitrite (nir) reductase operons, as well as the putative nitrate transporter gene narT.</text>
</comment>
<dbReference type="SUPFAM" id="SSF55874">
    <property type="entry name" value="ATPase domain of HSP90 chaperone/DNA topoisomerase II/histidine kinase"/>
    <property type="match status" value="1"/>
</dbReference>
<evidence type="ECO:0000256" key="6">
    <source>
        <dbReference type="ARBA" id="ARBA00022485"/>
    </source>
</evidence>
<evidence type="ECO:0000259" key="21">
    <source>
        <dbReference type="PROSITE" id="PS50109"/>
    </source>
</evidence>
<keyword evidence="11" id="KW-0547">Nucleotide-binding</keyword>
<evidence type="ECO:0000256" key="18">
    <source>
        <dbReference type="ARBA" id="ARBA00030800"/>
    </source>
</evidence>
<dbReference type="InterPro" id="IPR019734">
    <property type="entry name" value="TPR_rpt"/>
</dbReference>
<dbReference type="GO" id="GO:0005524">
    <property type="term" value="F:ATP binding"/>
    <property type="evidence" value="ECO:0007669"/>
    <property type="project" value="UniProtKB-KW"/>
</dbReference>
<evidence type="ECO:0000256" key="17">
    <source>
        <dbReference type="ARBA" id="ARBA00024827"/>
    </source>
</evidence>
<dbReference type="Pfam" id="PF02518">
    <property type="entry name" value="HATPase_c"/>
    <property type="match status" value="1"/>
</dbReference>
<keyword evidence="13" id="KW-0067">ATP-binding</keyword>
<evidence type="ECO:0000256" key="4">
    <source>
        <dbReference type="ARBA" id="ARBA00012438"/>
    </source>
</evidence>
<comment type="caution">
    <text evidence="22">The sequence shown here is derived from an EMBL/GenBank/DDBJ whole genome shotgun (WGS) entry which is preliminary data.</text>
</comment>
<evidence type="ECO:0000256" key="19">
    <source>
        <dbReference type="SAM" id="Coils"/>
    </source>
</evidence>
<feature type="transmembrane region" description="Helical" evidence="20">
    <location>
        <begin position="393"/>
        <end position="412"/>
    </location>
</feature>
<keyword evidence="8" id="KW-0597">Phosphoprotein</keyword>
<dbReference type="RefSeq" id="WP_120713043.1">
    <property type="nucleotide sequence ID" value="NZ_RBCJ01000003.1"/>
</dbReference>
<keyword evidence="15" id="KW-0902">Two-component regulatory system</keyword>
<evidence type="ECO:0000256" key="9">
    <source>
        <dbReference type="ARBA" id="ARBA00022679"/>
    </source>
</evidence>
<dbReference type="OrthoDB" id="9778366at2"/>
<evidence type="ECO:0000256" key="8">
    <source>
        <dbReference type="ARBA" id="ARBA00022553"/>
    </source>
</evidence>
<evidence type="ECO:0000313" key="23">
    <source>
        <dbReference type="Proteomes" id="UP000276603"/>
    </source>
</evidence>
<dbReference type="Pfam" id="PF13374">
    <property type="entry name" value="TPR_10"/>
    <property type="match status" value="1"/>
</dbReference>
<dbReference type="GO" id="GO:0046983">
    <property type="term" value="F:protein dimerization activity"/>
    <property type="evidence" value="ECO:0007669"/>
    <property type="project" value="InterPro"/>
</dbReference>
<keyword evidence="14" id="KW-0408">Iron</keyword>
<dbReference type="InterPro" id="IPR003594">
    <property type="entry name" value="HATPase_dom"/>
</dbReference>
<evidence type="ECO:0000256" key="15">
    <source>
        <dbReference type="ARBA" id="ARBA00023012"/>
    </source>
</evidence>
<evidence type="ECO:0000256" key="11">
    <source>
        <dbReference type="ARBA" id="ARBA00022741"/>
    </source>
</evidence>
<dbReference type="PANTHER" id="PTHR24421:SF10">
    <property type="entry name" value="NITRATE_NITRITE SENSOR PROTEIN NARQ"/>
    <property type="match status" value="1"/>
</dbReference>
<evidence type="ECO:0000256" key="3">
    <source>
        <dbReference type="ARBA" id="ARBA00004496"/>
    </source>
</evidence>
<dbReference type="InterPro" id="IPR005467">
    <property type="entry name" value="His_kinase_dom"/>
</dbReference>
<dbReference type="GO" id="GO:0000155">
    <property type="term" value="F:phosphorelay sensor kinase activity"/>
    <property type="evidence" value="ECO:0007669"/>
    <property type="project" value="InterPro"/>
</dbReference>
<comment type="cofactor">
    <cofactor evidence="2">
        <name>[4Fe-4S] cluster</name>
        <dbReference type="ChEBI" id="CHEBI:49883"/>
    </cofactor>
</comment>
<keyword evidence="23" id="KW-1185">Reference proteome</keyword>
<name>A0A3B0C6W9_9FLAO</name>
<dbReference type="GO" id="GO:0016020">
    <property type="term" value="C:membrane"/>
    <property type="evidence" value="ECO:0007669"/>
    <property type="project" value="InterPro"/>
</dbReference>
<reference evidence="22 23" key="1">
    <citation type="submission" date="2018-10" db="EMBL/GenBank/DDBJ databases">
        <title>Ulvibacterium marinum gen. nov., sp. nov., a novel marine bacterium of the family Flavobacteriaceae, isolated from a culture of the green alga Ulva prolifera.</title>
        <authorList>
            <person name="Zhang Z."/>
        </authorList>
    </citation>
    <scope>NUCLEOTIDE SEQUENCE [LARGE SCALE GENOMIC DNA]</scope>
    <source>
        <strain evidence="22 23">CCMM003</strain>
    </source>
</reference>
<organism evidence="22 23">
    <name type="scientific">Ulvibacterium marinum</name>
    <dbReference type="NCBI Taxonomy" id="2419782"/>
    <lineage>
        <taxon>Bacteria</taxon>
        <taxon>Pseudomonadati</taxon>
        <taxon>Bacteroidota</taxon>
        <taxon>Flavobacteriia</taxon>
        <taxon>Flavobacteriales</taxon>
        <taxon>Flavobacteriaceae</taxon>
        <taxon>Ulvibacterium</taxon>
    </lineage>
</organism>
<dbReference type="AlphaFoldDB" id="A0A3B0C6W9"/>
<dbReference type="PRINTS" id="PR00344">
    <property type="entry name" value="BCTRLSENSOR"/>
</dbReference>
<dbReference type="SMART" id="SM00387">
    <property type="entry name" value="HATPase_c"/>
    <property type="match status" value="1"/>
</dbReference>
<evidence type="ECO:0000256" key="10">
    <source>
        <dbReference type="ARBA" id="ARBA00022723"/>
    </source>
</evidence>
<keyword evidence="19" id="KW-0175">Coiled coil</keyword>
<dbReference type="EMBL" id="RBCJ01000003">
    <property type="protein sequence ID" value="RKN80234.1"/>
    <property type="molecule type" value="Genomic_DNA"/>
</dbReference>
<keyword evidence="6" id="KW-0004">4Fe-4S</keyword>
<feature type="domain" description="Histidine kinase" evidence="21">
    <location>
        <begin position="557"/>
        <end position="643"/>
    </location>
</feature>
<keyword evidence="10" id="KW-0479">Metal-binding</keyword>
<dbReference type="InterPro" id="IPR011990">
    <property type="entry name" value="TPR-like_helical_dom_sf"/>
</dbReference>
<evidence type="ECO:0000256" key="2">
    <source>
        <dbReference type="ARBA" id="ARBA00001966"/>
    </source>
</evidence>
<dbReference type="Pfam" id="PF13424">
    <property type="entry name" value="TPR_12"/>
    <property type="match status" value="2"/>
</dbReference>
<dbReference type="CDD" id="cd16917">
    <property type="entry name" value="HATPase_UhpB-NarQ-NarX-like"/>
    <property type="match status" value="1"/>
</dbReference>
<keyword evidence="20" id="KW-1133">Transmembrane helix</keyword>
<keyword evidence="20" id="KW-0812">Transmembrane</keyword>
<keyword evidence="16" id="KW-0411">Iron-sulfur</keyword>
<dbReference type="Pfam" id="PF07730">
    <property type="entry name" value="HisKA_3"/>
    <property type="match status" value="1"/>
</dbReference>
<dbReference type="Proteomes" id="UP000276603">
    <property type="component" value="Unassembled WGS sequence"/>
</dbReference>
<protein>
    <recommendedName>
        <fullName evidence="5">Oxygen sensor histidine kinase NreB</fullName>
        <ecNumber evidence="4">2.7.13.3</ecNumber>
    </recommendedName>
    <alternativeName>
        <fullName evidence="18">Nitrogen regulation protein B</fullName>
    </alternativeName>
</protein>
<evidence type="ECO:0000256" key="12">
    <source>
        <dbReference type="ARBA" id="ARBA00022777"/>
    </source>
</evidence>
<feature type="coiled-coil region" evidence="19">
    <location>
        <begin position="357"/>
        <end position="384"/>
    </location>
</feature>
<dbReference type="InterPro" id="IPR050482">
    <property type="entry name" value="Sensor_HK_TwoCompSys"/>
</dbReference>
<comment type="catalytic activity">
    <reaction evidence="1">
        <text>ATP + protein L-histidine = ADP + protein N-phospho-L-histidine.</text>
        <dbReference type="EC" id="2.7.13.3"/>
    </reaction>
</comment>
<accession>A0A3B0C6W9</accession>
<dbReference type="PANTHER" id="PTHR24421">
    <property type="entry name" value="NITRATE/NITRITE SENSOR PROTEIN NARX-RELATED"/>
    <property type="match status" value="1"/>
</dbReference>
<comment type="subcellular location">
    <subcellularLocation>
        <location evidence="3">Cytoplasm</location>
    </subcellularLocation>
</comment>
<dbReference type="SMART" id="SM00028">
    <property type="entry name" value="TPR"/>
    <property type="match status" value="7"/>
</dbReference>
<dbReference type="InterPro" id="IPR011712">
    <property type="entry name" value="Sig_transdc_His_kin_sub3_dim/P"/>
</dbReference>
<dbReference type="Gene3D" id="1.25.40.10">
    <property type="entry name" value="Tetratricopeptide repeat domain"/>
    <property type="match status" value="2"/>
</dbReference>
<dbReference type="SUPFAM" id="SSF81901">
    <property type="entry name" value="HCP-like"/>
    <property type="match status" value="1"/>
</dbReference>
<dbReference type="EC" id="2.7.13.3" evidence="4"/>
<evidence type="ECO:0000256" key="7">
    <source>
        <dbReference type="ARBA" id="ARBA00022490"/>
    </source>
</evidence>
<dbReference type="SUPFAM" id="SSF48452">
    <property type="entry name" value="TPR-like"/>
    <property type="match status" value="1"/>
</dbReference>
<dbReference type="InterPro" id="IPR004358">
    <property type="entry name" value="Sig_transdc_His_kin-like_C"/>
</dbReference>
<sequence>MTAKQLHIITIFLCLLMSVQVFGQTARIDSLLTALQQTDSKEGKAKLHIQLSKIFERTEIAQSKEFAKKVLLFDNDSLKSEAHNQLGRANFYQNQLDSAAFHFKESINLLNELGHQDQAASVRISLGAVHLRKGDYKNAVTTLIQSAQYFEKKGDSINMAKCYSNVSSAFGELGDSQKAITYGERALVIFTRKNMLPFKAVTLPNLAGEFLKLGDTLRAKTYFLQAEALAKQRNDQFSLARVYNNLGNMYLETDHDQSENYLMRSLDLRKETKSNDGIGTLYNNLGYLQLKKGNTQKAIPHLRTALQYGKGSNASTTYNNLANAYQQLGDYKTALFFEEKKSALNDSILKIENQKAIAEISTKYETEKKEKEILNLQNVNLQTDIKRRQNRNLMYTAFALLLIGGILTYAYIKNSRKRRVIAEQMQDLESQKVEKLLKEQELIGIDAMIEGQEKERQRIAEDLHDSLGGKLSALKLFVEDIKKSDQALYDKIKMVLDESYDDVRHISHQKNASAMIEKGLIPAVNRVANRLKSTKKLQVEVTNIDFKKKIQNFIELQLFRIIQELLTNTIKHAKAKNVNIQFSEENDTLNVLYEDDGIGFDSKKTNFGVGLKNIGNRIQKMGGSLTVDSNPGNGTTVILNVPI</sequence>
<evidence type="ECO:0000256" key="14">
    <source>
        <dbReference type="ARBA" id="ARBA00023004"/>
    </source>
</evidence>
<proteinExistence type="predicted"/>
<dbReference type="PROSITE" id="PS50109">
    <property type="entry name" value="HIS_KIN"/>
    <property type="match status" value="1"/>
</dbReference>
<evidence type="ECO:0000256" key="13">
    <source>
        <dbReference type="ARBA" id="ARBA00022840"/>
    </source>
</evidence>
<evidence type="ECO:0000313" key="22">
    <source>
        <dbReference type="EMBL" id="RKN80234.1"/>
    </source>
</evidence>
<dbReference type="GO" id="GO:0046872">
    <property type="term" value="F:metal ion binding"/>
    <property type="evidence" value="ECO:0007669"/>
    <property type="project" value="UniProtKB-KW"/>
</dbReference>
<keyword evidence="9" id="KW-0808">Transferase</keyword>
<dbReference type="Gene3D" id="3.30.565.10">
    <property type="entry name" value="Histidine kinase-like ATPase, C-terminal domain"/>
    <property type="match status" value="1"/>
</dbReference>
<evidence type="ECO:0000256" key="20">
    <source>
        <dbReference type="SAM" id="Phobius"/>
    </source>
</evidence>
<keyword evidence="12" id="KW-0418">Kinase</keyword>
<evidence type="ECO:0000256" key="1">
    <source>
        <dbReference type="ARBA" id="ARBA00000085"/>
    </source>
</evidence>
<dbReference type="Gene3D" id="1.20.5.1930">
    <property type="match status" value="1"/>
</dbReference>
<evidence type="ECO:0000256" key="16">
    <source>
        <dbReference type="ARBA" id="ARBA00023014"/>
    </source>
</evidence>
<gene>
    <name evidence="22" type="ORF">D7Z94_18570</name>
</gene>
<dbReference type="GO" id="GO:0051539">
    <property type="term" value="F:4 iron, 4 sulfur cluster binding"/>
    <property type="evidence" value="ECO:0007669"/>
    <property type="project" value="UniProtKB-KW"/>
</dbReference>
<keyword evidence="7" id="KW-0963">Cytoplasm</keyword>
<dbReference type="GO" id="GO:0005737">
    <property type="term" value="C:cytoplasm"/>
    <property type="evidence" value="ECO:0007669"/>
    <property type="project" value="UniProtKB-SubCell"/>
</dbReference>